<feature type="domain" description="CRC" evidence="7">
    <location>
        <begin position="170"/>
        <end position="294"/>
    </location>
</feature>
<keyword evidence="9" id="KW-1185">Reference proteome</keyword>
<dbReference type="CDD" id="cd01285">
    <property type="entry name" value="nucleoside_deaminase"/>
    <property type="match status" value="1"/>
</dbReference>
<keyword evidence="4" id="KW-0862">Zinc</keyword>
<evidence type="ECO:0000313" key="9">
    <source>
        <dbReference type="Proteomes" id="UP000887540"/>
    </source>
</evidence>
<name>A0A914EEN6_9BILA</name>
<dbReference type="PROSITE" id="PS51634">
    <property type="entry name" value="CRC"/>
    <property type="match status" value="1"/>
</dbReference>
<dbReference type="GO" id="GO:0005634">
    <property type="term" value="C:nucleus"/>
    <property type="evidence" value="ECO:0007669"/>
    <property type="project" value="UniProtKB-SubCell"/>
</dbReference>
<comment type="subcellular location">
    <subcellularLocation>
        <location evidence="1">Nucleus</location>
    </subcellularLocation>
</comment>
<reference evidence="10" key="1">
    <citation type="submission" date="2022-11" db="UniProtKB">
        <authorList>
            <consortium name="WormBaseParasite"/>
        </authorList>
    </citation>
    <scope>IDENTIFICATION</scope>
</reference>
<dbReference type="InterPro" id="IPR033467">
    <property type="entry name" value="Tesmin/TSO1-like_CXC"/>
</dbReference>
<dbReference type="GO" id="GO:0006355">
    <property type="term" value="P:regulation of DNA-templated transcription"/>
    <property type="evidence" value="ECO:0007669"/>
    <property type="project" value="TreeGrafter"/>
</dbReference>
<dbReference type="PROSITE" id="PS51747">
    <property type="entry name" value="CYT_DCMP_DEAMINASES_2"/>
    <property type="match status" value="1"/>
</dbReference>
<proteinExistence type="inferred from homology"/>
<feature type="domain" description="CMP/dCMP-type deaminase" evidence="8">
    <location>
        <begin position="409"/>
        <end position="525"/>
    </location>
</feature>
<evidence type="ECO:0000259" key="7">
    <source>
        <dbReference type="PROSITE" id="PS51634"/>
    </source>
</evidence>
<dbReference type="GO" id="GO:0008270">
    <property type="term" value="F:zinc ion binding"/>
    <property type="evidence" value="ECO:0007669"/>
    <property type="project" value="InterPro"/>
</dbReference>
<sequence length="582" mass="66401">MDENYQMVGQEEEVLEEEIVGEEQYEEYVEIGDDEAYTGDRLALEDGRIVTPARQYAQYMQQMQRVQPQTRYGQAPRLQQGQRPMGSQGVYSYESPGTQRQLSPQRYAYMPESEEMKPQVLRQSNQMFYTPNTSFGVRKAITPGPSREALTTPYMGMVKPPKPIKKSIGKRKPCNCTKSLCLKLYCECFANGEFCMDCNCKDCHNNLEHEAERSRAIKASLERNPHAFKPKIGMSKQKNGVSTKGKSTADFERLHQKGCHCKKSNCLKNYCECYEAKVPCTDRCKCTSCRNTETDRNTKFRDKFTPSLSQLATTTGDRASSPFSDEESEAGQEAPDPKSFPWYYLTDDVIEATTMCLVAQAQEFENKVPSEDLEKSILKEFSRCLEQIIESASMSQNICMTENEIILSEQELLFFESALKLAERAYEENEVPVGCLLVFEGIIIGEGYNQVNKTGNPTRHGEFVAIDQAFEWCKNNGNDFKEVMRDTILYVNLEPCIMCASSVQQLCLKRMVFGACNPRFGGVKSVGNLQEYGHGHMVEVNYIPDVDNQRTIDLLRKFYDRENPFAPDDKRKIKNKQNDEIS</sequence>
<evidence type="ECO:0000256" key="6">
    <source>
        <dbReference type="SAM" id="MobiDB-lite"/>
    </source>
</evidence>
<dbReference type="InterPro" id="IPR028307">
    <property type="entry name" value="Lin-54_fam"/>
</dbReference>
<keyword evidence="5" id="KW-0539">Nucleus</keyword>
<feature type="compositionally biased region" description="Polar residues" evidence="6">
    <location>
        <begin position="311"/>
        <end position="323"/>
    </location>
</feature>
<evidence type="ECO:0000313" key="10">
    <source>
        <dbReference type="WBParaSite" id="ACRNAN_scaffold7521.g31920.t2"/>
    </source>
</evidence>
<evidence type="ECO:0000256" key="2">
    <source>
        <dbReference type="ARBA" id="ARBA00007267"/>
    </source>
</evidence>
<dbReference type="WBParaSite" id="ACRNAN_scaffold7521.g31920.t2">
    <property type="protein sequence ID" value="ACRNAN_scaffold7521.g31920.t2"/>
    <property type="gene ID" value="ACRNAN_scaffold7521.g31920"/>
</dbReference>
<dbReference type="Pfam" id="PF03638">
    <property type="entry name" value="TCR"/>
    <property type="match status" value="2"/>
</dbReference>
<dbReference type="Gene3D" id="3.40.140.10">
    <property type="entry name" value="Cytidine Deaminase, domain 2"/>
    <property type="match status" value="1"/>
</dbReference>
<evidence type="ECO:0000256" key="3">
    <source>
        <dbReference type="ARBA" id="ARBA00022723"/>
    </source>
</evidence>
<dbReference type="AlphaFoldDB" id="A0A914EEN6"/>
<dbReference type="PANTHER" id="PTHR12446:SF34">
    <property type="entry name" value="PROTEIN LIN-54 HOMOLOG"/>
    <property type="match status" value="1"/>
</dbReference>
<dbReference type="GO" id="GO:0016787">
    <property type="term" value="F:hydrolase activity"/>
    <property type="evidence" value="ECO:0007669"/>
    <property type="project" value="InterPro"/>
</dbReference>
<dbReference type="InterPro" id="IPR016192">
    <property type="entry name" value="APOBEC/CMP_deaminase_Zn-bd"/>
</dbReference>
<feature type="region of interest" description="Disordered" evidence="6">
    <location>
        <begin position="72"/>
        <end position="98"/>
    </location>
</feature>
<evidence type="ECO:0000256" key="4">
    <source>
        <dbReference type="ARBA" id="ARBA00022833"/>
    </source>
</evidence>
<organism evidence="9 10">
    <name type="scientific">Acrobeloides nanus</name>
    <dbReference type="NCBI Taxonomy" id="290746"/>
    <lineage>
        <taxon>Eukaryota</taxon>
        <taxon>Metazoa</taxon>
        <taxon>Ecdysozoa</taxon>
        <taxon>Nematoda</taxon>
        <taxon>Chromadorea</taxon>
        <taxon>Rhabditida</taxon>
        <taxon>Tylenchina</taxon>
        <taxon>Cephalobomorpha</taxon>
        <taxon>Cephaloboidea</taxon>
        <taxon>Cephalobidae</taxon>
        <taxon>Acrobeloides</taxon>
    </lineage>
</organism>
<dbReference type="InterPro" id="IPR002125">
    <property type="entry name" value="CMP_dCMP_dom"/>
</dbReference>
<dbReference type="SUPFAM" id="SSF53927">
    <property type="entry name" value="Cytidine deaminase-like"/>
    <property type="match status" value="1"/>
</dbReference>
<dbReference type="PANTHER" id="PTHR12446">
    <property type="entry name" value="TESMIN/TSO1-RELATED"/>
    <property type="match status" value="1"/>
</dbReference>
<accession>A0A914EEN6</accession>
<dbReference type="Pfam" id="PF00383">
    <property type="entry name" value="dCMP_cyt_deam_1"/>
    <property type="match status" value="1"/>
</dbReference>
<comment type="similarity">
    <text evidence="2">Belongs to the lin-54 family.</text>
</comment>
<feature type="region of interest" description="Disordered" evidence="6">
    <location>
        <begin position="311"/>
        <end position="339"/>
    </location>
</feature>
<dbReference type="InterPro" id="IPR016193">
    <property type="entry name" value="Cytidine_deaminase-like"/>
</dbReference>
<protein>
    <submittedName>
        <fullName evidence="10">CRC domain-containing protein</fullName>
    </submittedName>
</protein>
<evidence type="ECO:0000256" key="5">
    <source>
        <dbReference type="ARBA" id="ARBA00023242"/>
    </source>
</evidence>
<keyword evidence="3" id="KW-0479">Metal-binding</keyword>
<evidence type="ECO:0000259" key="8">
    <source>
        <dbReference type="PROSITE" id="PS51747"/>
    </source>
</evidence>
<evidence type="ECO:0000256" key="1">
    <source>
        <dbReference type="ARBA" id="ARBA00004123"/>
    </source>
</evidence>
<dbReference type="SMART" id="SM01114">
    <property type="entry name" value="CXC"/>
    <property type="match status" value="2"/>
</dbReference>
<dbReference type="Proteomes" id="UP000887540">
    <property type="component" value="Unplaced"/>
</dbReference>
<dbReference type="PROSITE" id="PS00903">
    <property type="entry name" value="CYT_DCMP_DEAMINASES_1"/>
    <property type="match status" value="1"/>
</dbReference>
<dbReference type="InterPro" id="IPR005172">
    <property type="entry name" value="CRC"/>
</dbReference>